<dbReference type="PANTHER" id="PTHR23239:SF180">
    <property type="entry name" value="KERATIN, TYPE I CYTOSKELETAL 17"/>
    <property type="match status" value="1"/>
</dbReference>
<evidence type="ECO:0000256" key="3">
    <source>
        <dbReference type="SAM" id="Coils"/>
    </source>
</evidence>
<feature type="coiled-coil region" evidence="3">
    <location>
        <begin position="145"/>
        <end position="179"/>
    </location>
</feature>
<organism evidence="6 7">
    <name type="scientific">Erpetoichthys calabaricus</name>
    <name type="common">Rope fish</name>
    <name type="synonym">Calamoichthys calabaricus</name>
    <dbReference type="NCBI Taxonomy" id="27687"/>
    <lineage>
        <taxon>Eukaryota</taxon>
        <taxon>Metazoa</taxon>
        <taxon>Chordata</taxon>
        <taxon>Craniata</taxon>
        <taxon>Vertebrata</taxon>
        <taxon>Euteleostomi</taxon>
        <taxon>Actinopterygii</taxon>
        <taxon>Polypteriformes</taxon>
        <taxon>Polypteridae</taxon>
        <taxon>Erpetoichthys</taxon>
    </lineage>
</organism>
<evidence type="ECO:0000256" key="1">
    <source>
        <dbReference type="ARBA" id="ARBA00022754"/>
    </source>
</evidence>
<dbReference type="InterPro" id="IPR002957">
    <property type="entry name" value="Keratin_I"/>
</dbReference>
<dbReference type="PROSITE" id="PS51842">
    <property type="entry name" value="IF_ROD_2"/>
    <property type="match status" value="1"/>
</dbReference>
<sequence>MPPSGLPSCSRVTSCCRRSLTTPSSPFHFHIRGGMAVHRCHGHNWLLLREGPRCPTHKLLHISATAEGHDRAVPVRSAMWADISTYSSRVLPSELLRRPPSVCGGAGGQSVSISRSSQSMALSGTGGGFFFMPSISSAPNGKEVMQKLNERLASYLEKVHTLELANSSLEQNIREWYKQQTPMPRDLSEYERTVFDASNQHNTQIVLQIDNAKLAADDYKMKYDSELSMRQAVEADTVGLKKLLDELTFAKNTLDKQVEELKEERLSLKKNHTEEMNTLLAKQGTTINVEVDAVPGVDLKSAIAEIRAQYEEAVERNQQETEAWYKKKFDDLNQQVSSSTEELQSGRSQLAELKRTIQSLEIEVQSLISLKQALEGSLHETEQHNYTQLSELQNLINQLEAELAQLKGDASRQDEEYKALLDLKTRHELEIQEYRRLLDMEDKRGRGGQSVTSRGAYLGKLCLLFLMQLECELKSSFSFVNPHSPTTLPLSPPLSPRNPNKQEDLKLKGM</sequence>
<evidence type="ECO:0000313" key="7">
    <source>
        <dbReference type="Proteomes" id="UP000694620"/>
    </source>
</evidence>
<keyword evidence="7" id="KW-1185">Reference proteome</keyword>
<feature type="coiled-coil region" evidence="3">
    <location>
        <begin position="303"/>
        <end position="416"/>
    </location>
</feature>
<dbReference type="SUPFAM" id="SSF64593">
    <property type="entry name" value="Intermediate filament protein, coiled coil region"/>
    <property type="match status" value="2"/>
</dbReference>
<dbReference type="GO" id="GO:0005882">
    <property type="term" value="C:intermediate filament"/>
    <property type="evidence" value="ECO:0007669"/>
    <property type="project" value="UniProtKB-KW"/>
</dbReference>
<keyword evidence="1" id="KW-0403">Intermediate filament</keyword>
<gene>
    <name evidence="6" type="primary">LOC114665066</name>
</gene>
<dbReference type="PANTHER" id="PTHR23239">
    <property type="entry name" value="INTERMEDIATE FILAMENT"/>
    <property type="match status" value="1"/>
</dbReference>
<dbReference type="FunFam" id="1.20.5.500:FF:000001">
    <property type="entry name" value="Type II keratin 23"/>
    <property type="match status" value="1"/>
</dbReference>
<accession>A0A8C4TLB0</accession>
<dbReference type="InterPro" id="IPR039008">
    <property type="entry name" value="IF_rod_dom"/>
</dbReference>
<evidence type="ECO:0000256" key="4">
    <source>
        <dbReference type="SAM" id="MobiDB-lite"/>
    </source>
</evidence>
<evidence type="ECO:0000256" key="2">
    <source>
        <dbReference type="ARBA" id="ARBA00023054"/>
    </source>
</evidence>
<dbReference type="Gene3D" id="1.20.5.1160">
    <property type="entry name" value="Vasodilator-stimulated phosphoprotein"/>
    <property type="match status" value="1"/>
</dbReference>
<dbReference type="GO" id="GO:0005198">
    <property type="term" value="F:structural molecule activity"/>
    <property type="evidence" value="ECO:0007669"/>
    <property type="project" value="InterPro"/>
</dbReference>
<feature type="compositionally biased region" description="Basic and acidic residues" evidence="4">
    <location>
        <begin position="500"/>
        <end position="510"/>
    </location>
</feature>
<evidence type="ECO:0000313" key="6">
    <source>
        <dbReference type="Ensembl" id="ENSECRP00000032264.1"/>
    </source>
</evidence>
<keyword evidence="2 3" id="KW-0175">Coiled coil</keyword>
<feature type="domain" description="IF rod" evidence="5">
    <location>
        <begin position="141"/>
        <end position="445"/>
    </location>
</feature>
<feature type="region of interest" description="Disordered" evidence="4">
    <location>
        <begin position="484"/>
        <end position="510"/>
    </location>
</feature>
<dbReference type="Pfam" id="PF00038">
    <property type="entry name" value="Filament"/>
    <property type="match status" value="1"/>
</dbReference>
<proteinExistence type="predicted"/>
<dbReference type="Proteomes" id="UP000694620">
    <property type="component" value="Chromosome 14"/>
</dbReference>
<name>A0A8C4TLB0_ERPCA</name>
<feature type="coiled-coil region" evidence="3">
    <location>
        <begin position="240"/>
        <end position="278"/>
    </location>
</feature>
<dbReference type="Gene3D" id="1.20.5.170">
    <property type="match status" value="1"/>
</dbReference>
<reference evidence="6" key="1">
    <citation type="submission" date="2021-06" db="EMBL/GenBank/DDBJ databases">
        <authorList>
            <consortium name="Wellcome Sanger Institute Data Sharing"/>
        </authorList>
    </citation>
    <scope>NUCLEOTIDE SEQUENCE [LARGE SCALE GENOMIC DNA]</scope>
</reference>
<protein>
    <recommendedName>
        <fullName evidence="5">IF rod domain-containing protein</fullName>
    </recommendedName>
</protein>
<dbReference type="Gene3D" id="1.20.5.500">
    <property type="entry name" value="Single helix bin"/>
    <property type="match status" value="1"/>
</dbReference>
<dbReference type="AlphaFoldDB" id="A0A8C4TLB0"/>
<dbReference type="GeneTree" id="ENSGT00950000182969"/>
<evidence type="ECO:0000259" key="5">
    <source>
        <dbReference type="PROSITE" id="PS51842"/>
    </source>
</evidence>
<reference evidence="6" key="2">
    <citation type="submission" date="2025-08" db="UniProtKB">
        <authorList>
            <consortium name="Ensembl"/>
        </authorList>
    </citation>
    <scope>IDENTIFICATION</scope>
</reference>
<dbReference type="SMART" id="SM01391">
    <property type="entry name" value="Filament"/>
    <property type="match status" value="1"/>
</dbReference>
<reference evidence="6" key="3">
    <citation type="submission" date="2025-09" db="UniProtKB">
        <authorList>
            <consortium name="Ensembl"/>
        </authorList>
    </citation>
    <scope>IDENTIFICATION</scope>
</reference>
<dbReference type="PRINTS" id="PR01248">
    <property type="entry name" value="TYPE1KERATIN"/>
</dbReference>
<dbReference type="Ensembl" id="ENSECRT00000032986.1">
    <property type="protein sequence ID" value="ENSECRP00000032264.1"/>
    <property type="gene ID" value="ENSECRG00000020138.1"/>
</dbReference>